<evidence type="ECO:0000313" key="8">
    <source>
        <dbReference type="EMBL" id="RGQ47514.1"/>
    </source>
</evidence>
<gene>
    <name evidence="9" type="ORF">DW831_17105</name>
    <name evidence="8" type="ORF">DWY92_19025</name>
</gene>
<feature type="domain" description="Tyr recombinase" evidence="6">
    <location>
        <begin position="158"/>
        <end position="331"/>
    </location>
</feature>
<evidence type="ECO:0000256" key="5">
    <source>
        <dbReference type="PROSITE-ProRule" id="PRU01248"/>
    </source>
</evidence>
<dbReference type="InterPro" id="IPR002104">
    <property type="entry name" value="Integrase_catalytic"/>
</dbReference>
<dbReference type="GO" id="GO:0015074">
    <property type="term" value="P:DNA integration"/>
    <property type="evidence" value="ECO:0007669"/>
    <property type="project" value="UniProtKB-KW"/>
</dbReference>
<dbReference type="EMBL" id="QSIF01000036">
    <property type="protein sequence ID" value="RHC71731.1"/>
    <property type="molecule type" value="Genomic_DNA"/>
</dbReference>
<accession>A0A414BC27</accession>
<proteinExistence type="inferred from homology"/>
<dbReference type="Gene3D" id="1.10.443.10">
    <property type="entry name" value="Intergrase catalytic core"/>
    <property type="match status" value="1"/>
</dbReference>
<organism evidence="9 11">
    <name type="scientific">Bacteroides uniformis</name>
    <dbReference type="NCBI Taxonomy" id="820"/>
    <lineage>
        <taxon>Bacteria</taxon>
        <taxon>Pseudomonadati</taxon>
        <taxon>Bacteroidota</taxon>
        <taxon>Bacteroidia</taxon>
        <taxon>Bacteroidales</taxon>
        <taxon>Bacteroidaceae</taxon>
        <taxon>Bacteroides</taxon>
    </lineage>
</organism>
<dbReference type="AlphaFoldDB" id="A0A414BC27"/>
<comment type="similarity">
    <text evidence="1">Belongs to the 'phage' integrase family.</text>
</comment>
<evidence type="ECO:0000313" key="11">
    <source>
        <dbReference type="Proteomes" id="UP000284514"/>
    </source>
</evidence>
<dbReference type="InterPro" id="IPR013762">
    <property type="entry name" value="Integrase-like_cat_sf"/>
</dbReference>
<comment type="caution">
    <text evidence="9">The sequence shown here is derived from an EMBL/GenBank/DDBJ whole genome shotgun (WGS) entry which is preliminary data.</text>
</comment>
<keyword evidence="4" id="KW-0233">DNA recombination</keyword>
<dbReference type="Gene3D" id="1.10.150.130">
    <property type="match status" value="1"/>
</dbReference>
<dbReference type="Pfam" id="PF00589">
    <property type="entry name" value="Phage_integrase"/>
    <property type="match status" value="1"/>
</dbReference>
<dbReference type="GO" id="GO:0003677">
    <property type="term" value="F:DNA binding"/>
    <property type="evidence" value="ECO:0007669"/>
    <property type="project" value="UniProtKB-UniRule"/>
</dbReference>
<dbReference type="PROSITE" id="PS51900">
    <property type="entry name" value="CB"/>
    <property type="match status" value="1"/>
</dbReference>
<dbReference type="Pfam" id="PF13102">
    <property type="entry name" value="Phage_int_SAM_5"/>
    <property type="match status" value="1"/>
</dbReference>
<dbReference type="PANTHER" id="PTHR30349:SF64">
    <property type="entry name" value="PROPHAGE INTEGRASE INTD-RELATED"/>
    <property type="match status" value="1"/>
</dbReference>
<dbReference type="EMBL" id="QRTH01000015">
    <property type="protein sequence ID" value="RGQ47514.1"/>
    <property type="molecule type" value="Genomic_DNA"/>
</dbReference>
<dbReference type="InterPro" id="IPR025269">
    <property type="entry name" value="SAM-like_dom"/>
</dbReference>
<dbReference type="RefSeq" id="WP_117952213.1">
    <property type="nucleotide sequence ID" value="NZ_QRTH01000015.1"/>
</dbReference>
<dbReference type="PANTHER" id="PTHR30349">
    <property type="entry name" value="PHAGE INTEGRASE-RELATED"/>
    <property type="match status" value="1"/>
</dbReference>
<evidence type="ECO:0000256" key="1">
    <source>
        <dbReference type="ARBA" id="ARBA00008857"/>
    </source>
</evidence>
<dbReference type="Proteomes" id="UP000283680">
    <property type="component" value="Unassembled WGS sequence"/>
</dbReference>
<reference evidence="10 11" key="1">
    <citation type="submission" date="2018-08" db="EMBL/GenBank/DDBJ databases">
        <title>A genome reference for cultivated species of the human gut microbiota.</title>
        <authorList>
            <person name="Zou Y."/>
            <person name="Xue W."/>
            <person name="Luo G."/>
        </authorList>
    </citation>
    <scope>NUCLEOTIDE SEQUENCE [LARGE SCALE GENOMIC DNA]</scope>
    <source>
        <strain evidence="8 10">AF28-11</strain>
        <strain evidence="9 11">AM34-25</strain>
    </source>
</reference>
<evidence type="ECO:0000313" key="10">
    <source>
        <dbReference type="Proteomes" id="UP000283680"/>
    </source>
</evidence>
<dbReference type="CDD" id="cd01185">
    <property type="entry name" value="INTN1_C_like"/>
    <property type="match status" value="1"/>
</dbReference>
<evidence type="ECO:0000259" key="6">
    <source>
        <dbReference type="PROSITE" id="PS51898"/>
    </source>
</evidence>
<dbReference type="InterPro" id="IPR010998">
    <property type="entry name" value="Integrase_recombinase_N"/>
</dbReference>
<evidence type="ECO:0000259" key="7">
    <source>
        <dbReference type="PROSITE" id="PS51900"/>
    </source>
</evidence>
<evidence type="ECO:0000256" key="3">
    <source>
        <dbReference type="ARBA" id="ARBA00023125"/>
    </source>
</evidence>
<evidence type="ECO:0000313" key="9">
    <source>
        <dbReference type="EMBL" id="RHC71731.1"/>
    </source>
</evidence>
<protein>
    <submittedName>
        <fullName evidence="9">Integrase</fullName>
    </submittedName>
</protein>
<evidence type="ECO:0000256" key="4">
    <source>
        <dbReference type="ARBA" id="ARBA00023172"/>
    </source>
</evidence>
<dbReference type="GO" id="GO:0006310">
    <property type="term" value="P:DNA recombination"/>
    <property type="evidence" value="ECO:0007669"/>
    <property type="project" value="UniProtKB-KW"/>
</dbReference>
<dbReference type="InterPro" id="IPR050090">
    <property type="entry name" value="Tyrosine_recombinase_XerCD"/>
</dbReference>
<dbReference type="InterPro" id="IPR044068">
    <property type="entry name" value="CB"/>
</dbReference>
<feature type="domain" description="Core-binding (CB)" evidence="7">
    <location>
        <begin position="58"/>
        <end position="138"/>
    </location>
</feature>
<dbReference type="Proteomes" id="UP000284514">
    <property type="component" value="Unassembled WGS sequence"/>
</dbReference>
<dbReference type="InterPro" id="IPR011010">
    <property type="entry name" value="DNA_brk_join_enz"/>
</dbReference>
<keyword evidence="3 5" id="KW-0238">DNA-binding</keyword>
<evidence type="ECO:0000256" key="2">
    <source>
        <dbReference type="ARBA" id="ARBA00022908"/>
    </source>
</evidence>
<keyword evidence="2" id="KW-0229">DNA integration</keyword>
<name>A0A414BC27_BACUN</name>
<dbReference type="SUPFAM" id="SSF56349">
    <property type="entry name" value="DNA breaking-rejoining enzymes"/>
    <property type="match status" value="1"/>
</dbReference>
<dbReference type="PROSITE" id="PS51898">
    <property type="entry name" value="TYR_RECOMBINASE"/>
    <property type="match status" value="1"/>
</dbReference>
<sequence>MDIETAISNFLSELRKMGLDNNGALLIQMQINGINHIMSYGNLNNLAAPARTIGKKGNSLVKFMEKEIQIAAVRESTKKLHLDTLNQIKGFSPNASLQEMSSDFLLKFEIYMREECRLSTNTIARHMKSLKRYVNVARKKGIITEYPFLNYTIRTEQVHRDALTEKELEILEKYRESLSEPNEVLNAFLFSCYTGLRYSDVRIFTKQNICTINHKRWIVLKMYKTNKEIRIPLSTIFEGKALKLAKSISRTRGVLFHVGSNQQANRVLKRIAKKVGIKKMTFHTARHTCATLLLYRGVSITTVQTVLGHQSVKTTQIYSAVTDLTLEKELKKANGKRNRVGKGRKPKG</sequence>